<protein>
    <submittedName>
        <fullName evidence="1">Uncharacterized protein</fullName>
    </submittedName>
</protein>
<proteinExistence type="predicted"/>
<gene>
    <name evidence="1" type="ORF">CPAV1605_446</name>
</gene>
<evidence type="ECO:0000313" key="1">
    <source>
        <dbReference type="EMBL" id="VVU94721.1"/>
    </source>
</evidence>
<dbReference type="EMBL" id="CABVLZ010000002">
    <property type="protein sequence ID" value="VVU94721.1"/>
    <property type="molecule type" value="Genomic_DNA"/>
</dbReference>
<reference evidence="1" key="1">
    <citation type="submission" date="2019-09" db="EMBL/GenBank/DDBJ databases">
        <authorList>
            <person name="Needham M D."/>
        </authorList>
    </citation>
    <scope>NUCLEOTIDE SEQUENCE</scope>
</reference>
<accession>A0A5E8CHK8</accession>
<organism evidence="1">
    <name type="scientific">seawater metagenome</name>
    <dbReference type="NCBI Taxonomy" id="1561972"/>
    <lineage>
        <taxon>unclassified sequences</taxon>
        <taxon>metagenomes</taxon>
        <taxon>ecological metagenomes</taxon>
    </lineage>
</organism>
<name>A0A5E8CHK8_9ZZZZ</name>
<dbReference type="AlphaFoldDB" id="A0A5E8CHK8"/>
<sequence length="182" mass="20513">MSTIMSNPNDEMATNIANLNMTNVAKQVETGINNMSYLNSTSQLPQQQYNAPNQQYPQNLQQQQQPQLQMPQIQQPQLQMPQLNSYPESSGFPNHMNQLPNLTQPVNEKKTKNTIDLITNNLREPILIAVVYVVLNHPAFLKAVGKYIPYILPGEQPSMFNLVIRGLMLGSVVVLLNKTVLK</sequence>